<dbReference type="KEGG" id="vg:77946606"/>
<proteinExistence type="predicted"/>
<evidence type="ECO:0000313" key="2">
    <source>
        <dbReference type="Proteomes" id="UP000663144"/>
    </source>
</evidence>
<dbReference type="GeneID" id="77946606"/>
<sequence>MTAGKLASVRPGATTNTTLYQCPIDRATSAIVDVVNAAGTAGTYRLAVRDYNQIATLNGSSYDFRKGNVVSDYKIQIEPAITDSEFNPGETLSSADGKVSCKYQDIFKPTERIDIPVKVQSVGNLAIDTGTYAGGDGAFDLEDTLTGATTGLQATFYGSEQDAVVVNLPAVATGDTSVIVNTVGTIAVNDLIAFNAEVAEITAIATNTLTITRAQLGTTAVAADPGTSFTALSPDAVTTTINEGATFAAGDDTLTVTDSTGFLVSDVIRIGNEFLTITGLAGNDLTVARGNYGTTDAAHVDGSTVTRMEQVANGFINVFADGETIGNGVVTVSVGTIASYSQMNHFIYERSAIGADPGYTLPGTFVGNLDRVYRFIQEDASNAGHPLKFSTTPDGVHATPTPGTEYTTGVTIAGTPGSVGAYTEINLSYDNVAALDPNFLYIYCENHSGMGVTFEVLLTPFYNEIYVYDVVGEFTLTEGIADATNAYTVNGITPGPYGYILEDRSGSTVKVAAGTGSIAINDQVQTTITGAADSNDITVGSNTGLVVGMHVSGTGIDYDARITEINGTTITLSQPNSGAVSGNGDFNWQFQDSPTEAAAERSIATVLTNADIADADYIAYDAAIAANTTTRVSSTVVGPGQSVMGYSSSGSINFVLNGFEDSTADFTPVLYVRERSA</sequence>
<organism evidence="1 2">
    <name type="scientific">Synechococcus phage S-H38</name>
    <dbReference type="NCBI Taxonomy" id="2783673"/>
    <lineage>
        <taxon>Viruses</taxon>
        <taxon>Duplodnaviria</taxon>
        <taxon>Heunggongvirae</taxon>
        <taxon>Uroviricota</taxon>
        <taxon>Caudoviricetes</taxon>
        <taxon>Pantevenvirales</taxon>
        <taxon>Kyanoviridae</taxon>
        <taxon>Yellowseavirus</taxon>
        <taxon>Yellowseavirus thirtyeight</taxon>
    </lineage>
</organism>
<keyword evidence="2" id="KW-1185">Reference proteome</keyword>
<accession>A0A873WA03</accession>
<evidence type="ECO:0000313" key="1">
    <source>
        <dbReference type="EMBL" id="QPB07910.1"/>
    </source>
</evidence>
<protein>
    <recommendedName>
        <fullName evidence="3">Tail fiber protein</fullName>
    </recommendedName>
</protein>
<reference evidence="1" key="1">
    <citation type="submission" date="2020-10" db="EMBL/GenBank/DDBJ databases">
        <title>The Isolation and Genome Sequence of a Novel Cyanophage S-H38 from the Yellow Sea, China.</title>
        <authorList>
            <person name="Jiang T."/>
        </authorList>
    </citation>
    <scope>NUCLEOTIDE SEQUENCE</scope>
</reference>
<dbReference type="EMBL" id="MW117965">
    <property type="protein sequence ID" value="QPB07910.1"/>
    <property type="molecule type" value="Genomic_DNA"/>
</dbReference>
<name>A0A873WA03_9CAUD</name>
<evidence type="ECO:0008006" key="3">
    <source>
        <dbReference type="Google" id="ProtNLM"/>
    </source>
</evidence>
<dbReference type="RefSeq" id="YP_010670401.1">
    <property type="nucleotide sequence ID" value="NC_070964.1"/>
</dbReference>
<dbReference type="Proteomes" id="UP000663144">
    <property type="component" value="Segment"/>
</dbReference>